<comment type="caution">
    <text evidence="2">The sequence shown here is derived from an EMBL/GenBank/DDBJ whole genome shotgun (WGS) entry which is preliminary data.</text>
</comment>
<organism evidence="2 3">
    <name type="scientific">Rubroshorea leprosula</name>
    <dbReference type="NCBI Taxonomy" id="152421"/>
    <lineage>
        <taxon>Eukaryota</taxon>
        <taxon>Viridiplantae</taxon>
        <taxon>Streptophyta</taxon>
        <taxon>Embryophyta</taxon>
        <taxon>Tracheophyta</taxon>
        <taxon>Spermatophyta</taxon>
        <taxon>Magnoliopsida</taxon>
        <taxon>eudicotyledons</taxon>
        <taxon>Gunneridae</taxon>
        <taxon>Pentapetalae</taxon>
        <taxon>rosids</taxon>
        <taxon>malvids</taxon>
        <taxon>Malvales</taxon>
        <taxon>Dipterocarpaceae</taxon>
        <taxon>Rubroshorea</taxon>
    </lineage>
</organism>
<dbReference type="GO" id="GO:0003676">
    <property type="term" value="F:nucleic acid binding"/>
    <property type="evidence" value="ECO:0007669"/>
    <property type="project" value="InterPro"/>
</dbReference>
<feature type="domain" description="RNase H type-1" evidence="1">
    <location>
        <begin position="44"/>
        <end position="142"/>
    </location>
</feature>
<evidence type="ECO:0000313" key="3">
    <source>
        <dbReference type="Proteomes" id="UP001054252"/>
    </source>
</evidence>
<evidence type="ECO:0000259" key="1">
    <source>
        <dbReference type="Pfam" id="PF13456"/>
    </source>
</evidence>
<dbReference type="CDD" id="cd06222">
    <property type="entry name" value="RNase_H_like"/>
    <property type="match status" value="1"/>
</dbReference>
<dbReference type="Gene3D" id="3.30.420.10">
    <property type="entry name" value="Ribonuclease H-like superfamily/Ribonuclease H"/>
    <property type="match status" value="1"/>
</dbReference>
<evidence type="ECO:0000313" key="2">
    <source>
        <dbReference type="EMBL" id="GKV02299.1"/>
    </source>
</evidence>
<dbReference type="InterPro" id="IPR036397">
    <property type="entry name" value="RNaseH_sf"/>
</dbReference>
<dbReference type="Proteomes" id="UP001054252">
    <property type="component" value="Unassembled WGS sequence"/>
</dbReference>
<reference evidence="2 3" key="1">
    <citation type="journal article" date="2021" name="Commun. Biol.">
        <title>The genome of Shorea leprosula (Dipterocarpaceae) highlights the ecological relevance of drought in aseasonal tropical rainforests.</title>
        <authorList>
            <person name="Ng K.K.S."/>
            <person name="Kobayashi M.J."/>
            <person name="Fawcett J.A."/>
            <person name="Hatakeyama M."/>
            <person name="Paape T."/>
            <person name="Ng C.H."/>
            <person name="Ang C.C."/>
            <person name="Tnah L.H."/>
            <person name="Lee C.T."/>
            <person name="Nishiyama T."/>
            <person name="Sese J."/>
            <person name="O'Brien M.J."/>
            <person name="Copetti D."/>
            <person name="Mohd Noor M.I."/>
            <person name="Ong R.C."/>
            <person name="Putra M."/>
            <person name="Sireger I.Z."/>
            <person name="Indrioko S."/>
            <person name="Kosugi Y."/>
            <person name="Izuno A."/>
            <person name="Isagi Y."/>
            <person name="Lee S.L."/>
            <person name="Shimizu K.K."/>
        </authorList>
    </citation>
    <scope>NUCLEOTIDE SEQUENCE [LARGE SCALE GENOMIC DNA]</scope>
    <source>
        <strain evidence="2">214</strain>
    </source>
</reference>
<gene>
    <name evidence="2" type="ORF">SLEP1_g14753</name>
</gene>
<dbReference type="GO" id="GO:0004523">
    <property type="term" value="F:RNA-DNA hybrid ribonuclease activity"/>
    <property type="evidence" value="ECO:0007669"/>
    <property type="project" value="InterPro"/>
</dbReference>
<keyword evidence="3" id="KW-1185">Reference proteome</keyword>
<dbReference type="PANTHER" id="PTHR47723:SF19">
    <property type="entry name" value="POLYNUCLEOTIDYL TRANSFERASE, RIBONUCLEASE H-LIKE SUPERFAMILY PROTEIN"/>
    <property type="match status" value="1"/>
</dbReference>
<dbReference type="InterPro" id="IPR012337">
    <property type="entry name" value="RNaseH-like_sf"/>
</dbReference>
<proteinExistence type="predicted"/>
<dbReference type="InterPro" id="IPR002156">
    <property type="entry name" value="RNaseH_domain"/>
</dbReference>
<dbReference type="InterPro" id="IPR053151">
    <property type="entry name" value="RNase_H-like"/>
</dbReference>
<dbReference type="InterPro" id="IPR044730">
    <property type="entry name" value="RNase_H-like_dom_plant"/>
</dbReference>
<dbReference type="EMBL" id="BPVZ01000018">
    <property type="protein sequence ID" value="GKV02299.1"/>
    <property type="molecule type" value="Genomic_DNA"/>
</dbReference>
<dbReference type="PANTHER" id="PTHR47723">
    <property type="entry name" value="OS05G0353850 PROTEIN"/>
    <property type="match status" value="1"/>
</dbReference>
<accession>A0AAV5IR06</accession>
<dbReference type="Pfam" id="PF13456">
    <property type="entry name" value="RVT_3"/>
    <property type="match status" value="1"/>
</dbReference>
<dbReference type="AlphaFoldDB" id="A0AAV5IR06"/>
<dbReference type="SUPFAM" id="SSF53098">
    <property type="entry name" value="Ribonuclease H-like"/>
    <property type="match status" value="1"/>
</dbReference>
<name>A0AAV5IR06_9ROSI</name>
<sequence>MVASQAHTFALEMRFALETTRSHTTRAPRWVSWTPPSHPYLKLNTDGSYNHHSDKAAAGGLIRDHNGRWFHGFAVNVGITTSFLADLWGCSEGLGIQQLVLEMDSLLAIQLIQNRQISAGPASVLLTDIFLLIDSFSNCLVQQTQLQIFWHPWVMI</sequence>
<protein>
    <recommendedName>
        <fullName evidence="1">RNase H type-1 domain-containing protein</fullName>
    </recommendedName>
</protein>